<sequence>MVGGVVALLWFAALGGLGWRALEHAGGGRVSGAAFRELVADGRVERVVMRDGGDVQAWLRGGQRVRVRLPDSAVMPDGALAAQLEAQNVDLRFEGRGQWLGIALNVLPVALFLAVWVGVPLGLLALGVAWRRSGRAARAKVAEG</sequence>
<proteinExistence type="predicted"/>
<name>A0ABP3LU41_9DEIO</name>
<accession>A0ABP3LU41</accession>
<evidence type="ECO:0008006" key="4">
    <source>
        <dbReference type="Google" id="ProtNLM"/>
    </source>
</evidence>
<keyword evidence="1" id="KW-0812">Transmembrane</keyword>
<dbReference type="Proteomes" id="UP001500191">
    <property type="component" value="Unassembled WGS sequence"/>
</dbReference>
<keyword evidence="1" id="KW-1133">Transmembrane helix</keyword>
<feature type="transmembrane region" description="Helical" evidence="1">
    <location>
        <begin position="109"/>
        <end position="130"/>
    </location>
</feature>
<evidence type="ECO:0000313" key="3">
    <source>
        <dbReference type="Proteomes" id="UP001500191"/>
    </source>
</evidence>
<protein>
    <recommendedName>
        <fullName evidence="4">Peptidase M41 FtsH extracellular domain-containing protein</fullName>
    </recommendedName>
</protein>
<gene>
    <name evidence="2" type="ORF">GCM10008937_12670</name>
</gene>
<keyword evidence="3" id="KW-1185">Reference proteome</keyword>
<organism evidence="2 3">
    <name type="scientific">Deinococcus depolymerans</name>
    <dbReference type="NCBI Taxonomy" id="392408"/>
    <lineage>
        <taxon>Bacteria</taxon>
        <taxon>Thermotogati</taxon>
        <taxon>Deinococcota</taxon>
        <taxon>Deinococci</taxon>
        <taxon>Deinococcales</taxon>
        <taxon>Deinococcaceae</taxon>
        <taxon>Deinococcus</taxon>
    </lineage>
</organism>
<dbReference type="EMBL" id="BAAADB010000010">
    <property type="protein sequence ID" value="GAA0506267.1"/>
    <property type="molecule type" value="Genomic_DNA"/>
</dbReference>
<comment type="caution">
    <text evidence="2">The sequence shown here is derived from an EMBL/GenBank/DDBJ whole genome shotgun (WGS) entry which is preliminary data.</text>
</comment>
<evidence type="ECO:0000256" key="1">
    <source>
        <dbReference type="SAM" id="Phobius"/>
    </source>
</evidence>
<reference evidence="3" key="1">
    <citation type="journal article" date="2019" name="Int. J. Syst. Evol. Microbiol.">
        <title>The Global Catalogue of Microorganisms (GCM) 10K type strain sequencing project: providing services to taxonomists for standard genome sequencing and annotation.</title>
        <authorList>
            <consortium name="The Broad Institute Genomics Platform"/>
            <consortium name="The Broad Institute Genome Sequencing Center for Infectious Disease"/>
            <person name="Wu L."/>
            <person name="Ma J."/>
        </authorList>
    </citation>
    <scope>NUCLEOTIDE SEQUENCE [LARGE SCALE GENOMIC DNA]</scope>
    <source>
        <strain evidence="3">JCM 14368</strain>
    </source>
</reference>
<evidence type="ECO:0000313" key="2">
    <source>
        <dbReference type="EMBL" id="GAA0506267.1"/>
    </source>
</evidence>
<keyword evidence="1" id="KW-0472">Membrane</keyword>